<keyword evidence="2" id="KW-1185">Reference proteome</keyword>
<name>A0A9P8G5M5_AURME</name>
<organism evidence="1 2">
    <name type="scientific">Aureobasidium melanogenum</name>
    <name type="common">Aureobasidium pullulans var. melanogenum</name>
    <dbReference type="NCBI Taxonomy" id="46634"/>
    <lineage>
        <taxon>Eukaryota</taxon>
        <taxon>Fungi</taxon>
        <taxon>Dikarya</taxon>
        <taxon>Ascomycota</taxon>
        <taxon>Pezizomycotina</taxon>
        <taxon>Dothideomycetes</taxon>
        <taxon>Dothideomycetidae</taxon>
        <taxon>Dothideales</taxon>
        <taxon>Saccotheciaceae</taxon>
        <taxon>Aureobasidium</taxon>
    </lineage>
</organism>
<dbReference type="AlphaFoldDB" id="A0A9P8G5M5"/>
<sequence length="110" mass="12217">MDLRHGRLVTLHLHLHRGPYLTDPGMVTRCDMIKLLGCGECDPRHPVNRVIPLRGLSGDTAAGILEQFDNFAEETATGCIRISRKFHDKITNTLIHIVSVGPIDLTVLQP</sequence>
<evidence type="ECO:0000313" key="2">
    <source>
        <dbReference type="Proteomes" id="UP000729357"/>
    </source>
</evidence>
<protein>
    <submittedName>
        <fullName evidence="1">Uncharacterized protein</fullName>
    </submittedName>
</protein>
<evidence type="ECO:0000313" key="1">
    <source>
        <dbReference type="EMBL" id="KAG9991576.1"/>
    </source>
</evidence>
<reference evidence="1" key="2">
    <citation type="submission" date="2021-08" db="EMBL/GenBank/DDBJ databases">
        <authorList>
            <person name="Gostincar C."/>
            <person name="Sun X."/>
            <person name="Song Z."/>
            <person name="Gunde-Cimerman N."/>
        </authorList>
    </citation>
    <scope>NUCLEOTIDE SEQUENCE</scope>
    <source>
        <strain evidence="1">EXF-9298</strain>
    </source>
</reference>
<feature type="non-terminal residue" evidence="1">
    <location>
        <position position="110"/>
    </location>
</feature>
<proteinExistence type="predicted"/>
<comment type="caution">
    <text evidence="1">The sequence shown here is derived from an EMBL/GenBank/DDBJ whole genome shotgun (WGS) entry which is preliminary data.</text>
</comment>
<gene>
    <name evidence="1" type="ORF">KCU98_g51</name>
</gene>
<dbReference type="Proteomes" id="UP000729357">
    <property type="component" value="Unassembled WGS sequence"/>
</dbReference>
<reference evidence="1" key="1">
    <citation type="journal article" date="2021" name="J Fungi (Basel)">
        <title>Virulence traits and population genomics of the black yeast Aureobasidium melanogenum.</title>
        <authorList>
            <person name="Cernosa A."/>
            <person name="Sun X."/>
            <person name="Gostincar C."/>
            <person name="Fang C."/>
            <person name="Gunde-Cimerman N."/>
            <person name="Song Z."/>
        </authorList>
    </citation>
    <scope>NUCLEOTIDE SEQUENCE</scope>
    <source>
        <strain evidence="1">EXF-9298</strain>
    </source>
</reference>
<dbReference type="EMBL" id="JAHFXS010000001">
    <property type="protein sequence ID" value="KAG9991576.1"/>
    <property type="molecule type" value="Genomic_DNA"/>
</dbReference>
<accession>A0A9P8G5M5</accession>